<dbReference type="AlphaFoldDB" id="A0AAV4X2Y7"/>
<reference evidence="1 2" key="1">
    <citation type="submission" date="2021-06" db="EMBL/GenBank/DDBJ databases">
        <title>Caerostris darwini draft genome.</title>
        <authorList>
            <person name="Kono N."/>
            <person name="Arakawa K."/>
        </authorList>
    </citation>
    <scope>NUCLEOTIDE SEQUENCE [LARGE SCALE GENOMIC DNA]</scope>
</reference>
<evidence type="ECO:0000313" key="1">
    <source>
        <dbReference type="EMBL" id="GIY89201.1"/>
    </source>
</evidence>
<accession>A0AAV4X2Y7</accession>
<protein>
    <submittedName>
        <fullName evidence="1">Uncharacterized protein</fullName>
    </submittedName>
</protein>
<sequence length="128" mass="14644">MSGSFRCRTEWKEKLAIVSPDLLAEYTLKNLFSNISNLGLITKHSMPPYITVTCNIVTFQGNRSDLSDFLPHFADKFIIGWVKVRSRDPTTPRGINRKTGRHYNSVRDEIRCAGLTLTVTLKELRNRS</sequence>
<comment type="caution">
    <text evidence="1">The sequence shown here is derived from an EMBL/GenBank/DDBJ whole genome shotgun (WGS) entry which is preliminary data.</text>
</comment>
<gene>
    <name evidence="1" type="ORF">CDAR_58951</name>
</gene>
<keyword evidence="2" id="KW-1185">Reference proteome</keyword>
<dbReference type="EMBL" id="BPLQ01015594">
    <property type="protein sequence ID" value="GIY89201.1"/>
    <property type="molecule type" value="Genomic_DNA"/>
</dbReference>
<dbReference type="Proteomes" id="UP001054837">
    <property type="component" value="Unassembled WGS sequence"/>
</dbReference>
<name>A0AAV4X2Y7_9ARAC</name>
<organism evidence="1 2">
    <name type="scientific">Caerostris darwini</name>
    <dbReference type="NCBI Taxonomy" id="1538125"/>
    <lineage>
        <taxon>Eukaryota</taxon>
        <taxon>Metazoa</taxon>
        <taxon>Ecdysozoa</taxon>
        <taxon>Arthropoda</taxon>
        <taxon>Chelicerata</taxon>
        <taxon>Arachnida</taxon>
        <taxon>Araneae</taxon>
        <taxon>Araneomorphae</taxon>
        <taxon>Entelegynae</taxon>
        <taxon>Araneoidea</taxon>
        <taxon>Araneidae</taxon>
        <taxon>Caerostris</taxon>
    </lineage>
</organism>
<proteinExistence type="predicted"/>
<evidence type="ECO:0000313" key="2">
    <source>
        <dbReference type="Proteomes" id="UP001054837"/>
    </source>
</evidence>